<organism evidence="1 2">
    <name type="scientific">Odynerus spinipes</name>
    <dbReference type="NCBI Taxonomy" id="1348599"/>
    <lineage>
        <taxon>Eukaryota</taxon>
        <taxon>Metazoa</taxon>
        <taxon>Ecdysozoa</taxon>
        <taxon>Arthropoda</taxon>
        <taxon>Hexapoda</taxon>
        <taxon>Insecta</taxon>
        <taxon>Pterygota</taxon>
        <taxon>Neoptera</taxon>
        <taxon>Endopterygota</taxon>
        <taxon>Hymenoptera</taxon>
        <taxon>Apocrita</taxon>
        <taxon>Aculeata</taxon>
        <taxon>Vespoidea</taxon>
        <taxon>Vespidae</taxon>
        <taxon>Eumeninae</taxon>
        <taxon>Odynerus</taxon>
    </lineage>
</organism>
<keyword evidence="2" id="KW-1185">Reference proteome</keyword>
<gene>
    <name evidence="1" type="ORF">KPH14_012291</name>
</gene>
<dbReference type="Proteomes" id="UP001258017">
    <property type="component" value="Unassembled WGS sequence"/>
</dbReference>
<evidence type="ECO:0008006" key="3">
    <source>
        <dbReference type="Google" id="ProtNLM"/>
    </source>
</evidence>
<reference evidence="1" key="1">
    <citation type="submission" date="2021-08" db="EMBL/GenBank/DDBJ databases">
        <authorList>
            <person name="Misof B."/>
            <person name="Oliver O."/>
            <person name="Podsiadlowski L."/>
            <person name="Donath A."/>
            <person name="Peters R."/>
            <person name="Mayer C."/>
            <person name="Rust J."/>
            <person name="Gunkel S."/>
            <person name="Lesny P."/>
            <person name="Martin S."/>
            <person name="Oeyen J.P."/>
            <person name="Petersen M."/>
            <person name="Panagiotis P."/>
            <person name="Wilbrandt J."/>
            <person name="Tanja T."/>
        </authorList>
    </citation>
    <scope>NUCLEOTIDE SEQUENCE</scope>
    <source>
        <strain evidence="1">GBR_01_08_01A</strain>
        <tissue evidence="1">Thorax + abdomen</tissue>
    </source>
</reference>
<dbReference type="AlphaFoldDB" id="A0AAD9VLN4"/>
<comment type="caution">
    <text evidence="1">The sequence shown here is derived from an EMBL/GenBank/DDBJ whole genome shotgun (WGS) entry which is preliminary data.</text>
</comment>
<accession>A0AAD9VLN4</accession>
<evidence type="ECO:0000313" key="1">
    <source>
        <dbReference type="EMBL" id="KAK2578267.1"/>
    </source>
</evidence>
<name>A0AAD9VLN4_9HYME</name>
<reference evidence="1" key="2">
    <citation type="journal article" date="2023" name="Commun. Biol.">
        <title>Intrasexual cuticular hydrocarbon dimorphism in a wasp sheds light on hydrocarbon biosynthesis genes in Hymenoptera.</title>
        <authorList>
            <person name="Moris V.C."/>
            <person name="Podsiadlowski L."/>
            <person name="Martin S."/>
            <person name="Oeyen J.P."/>
            <person name="Donath A."/>
            <person name="Petersen M."/>
            <person name="Wilbrandt J."/>
            <person name="Misof B."/>
            <person name="Liedtke D."/>
            <person name="Thamm M."/>
            <person name="Scheiner R."/>
            <person name="Schmitt T."/>
            <person name="Niehuis O."/>
        </authorList>
    </citation>
    <scope>NUCLEOTIDE SEQUENCE</scope>
    <source>
        <strain evidence="1">GBR_01_08_01A</strain>
    </source>
</reference>
<dbReference type="EMBL" id="JAIFRP010000464">
    <property type="protein sequence ID" value="KAK2578267.1"/>
    <property type="molecule type" value="Genomic_DNA"/>
</dbReference>
<dbReference type="CDD" id="cd09272">
    <property type="entry name" value="RNase_HI_RT_Ty1"/>
    <property type="match status" value="1"/>
</dbReference>
<sequence>MLVDNQSAIKLAGNPEFHKRTKHIDVRYHYVREVCEQGGIVLKYIDTTHQLADVFTKPLPKQSFKGLIQELGISA</sequence>
<protein>
    <recommendedName>
        <fullName evidence="3">Copia protein</fullName>
    </recommendedName>
</protein>
<proteinExistence type="predicted"/>
<evidence type="ECO:0000313" key="2">
    <source>
        <dbReference type="Proteomes" id="UP001258017"/>
    </source>
</evidence>